<dbReference type="SUPFAM" id="SSF52151">
    <property type="entry name" value="FabD/lysophospholipase-like"/>
    <property type="match status" value="3"/>
</dbReference>
<dbReference type="Proteomes" id="UP001241926">
    <property type="component" value="Unassembled WGS sequence"/>
</dbReference>
<evidence type="ECO:0000256" key="3">
    <source>
        <dbReference type="ARBA" id="ARBA00022679"/>
    </source>
</evidence>
<dbReference type="SUPFAM" id="SSF51735">
    <property type="entry name" value="NAD(P)-binding Rossmann-fold domains"/>
    <property type="match status" value="4"/>
</dbReference>
<dbReference type="NCBIfam" id="NF045894">
    <property type="entry name" value="PKS_plus_SDR"/>
    <property type="match status" value="2"/>
</dbReference>
<dbReference type="InterPro" id="IPR016039">
    <property type="entry name" value="Thiolase-like"/>
</dbReference>
<dbReference type="InterPro" id="IPR057326">
    <property type="entry name" value="KR_dom"/>
</dbReference>
<evidence type="ECO:0000313" key="10">
    <source>
        <dbReference type="Proteomes" id="UP001241926"/>
    </source>
</evidence>
<dbReference type="SUPFAM" id="SSF53901">
    <property type="entry name" value="Thiolase-like"/>
    <property type="match status" value="3"/>
</dbReference>
<evidence type="ECO:0000259" key="8">
    <source>
        <dbReference type="PROSITE" id="PS52004"/>
    </source>
</evidence>
<comment type="caution">
    <text evidence="9">The sequence shown here is derived from an EMBL/GenBank/DDBJ whole genome shotgun (WGS) entry which is preliminary data.</text>
</comment>
<dbReference type="InterPro" id="IPR013968">
    <property type="entry name" value="PKS_KR"/>
</dbReference>
<dbReference type="Pfam" id="PF00109">
    <property type="entry name" value="ketoacyl-synt"/>
    <property type="match status" value="3"/>
</dbReference>
<dbReference type="SMART" id="SM00822">
    <property type="entry name" value="PKS_KR"/>
    <property type="match status" value="2"/>
</dbReference>
<feature type="domain" description="Ketosynthase family 3 (KS3)" evidence="8">
    <location>
        <begin position="16"/>
        <end position="435"/>
    </location>
</feature>
<evidence type="ECO:0000259" key="7">
    <source>
        <dbReference type="PROSITE" id="PS50075"/>
    </source>
</evidence>
<organism evidence="9 10">
    <name type="scientific">Streptomyces fuscus</name>
    <dbReference type="NCBI Taxonomy" id="3048495"/>
    <lineage>
        <taxon>Bacteria</taxon>
        <taxon>Bacillati</taxon>
        <taxon>Actinomycetota</taxon>
        <taxon>Actinomycetes</taxon>
        <taxon>Kitasatosporales</taxon>
        <taxon>Streptomycetaceae</taxon>
        <taxon>Streptomyces</taxon>
    </lineage>
</organism>
<feature type="domain" description="Ketosynthase family 3 (KS3)" evidence="8">
    <location>
        <begin position="2546"/>
        <end position="2973"/>
    </location>
</feature>
<dbReference type="RefSeq" id="WP_285435329.1">
    <property type="nucleotide sequence ID" value="NZ_JASJUS010000027.1"/>
</dbReference>
<dbReference type="SMART" id="SM00825">
    <property type="entry name" value="PKS_KS"/>
    <property type="match status" value="3"/>
</dbReference>
<dbReference type="PROSITE" id="PS50075">
    <property type="entry name" value="CARRIER"/>
    <property type="match status" value="3"/>
</dbReference>
<evidence type="ECO:0000313" key="9">
    <source>
        <dbReference type="EMBL" id="MDL2079810.1"/>
    </source>
</evidence>
<keyword evidence="5" id="KW-0511">Multifunctional enzyme</keyword>
<dbReference type="InterPro" id="IPR032821">
    <property type="entry name" value="PKS_assoc"/>
</dbReference>
<dbReference type="CDD" id="cd08952">
    <property type="entry name" value="KR_1_SDR_x"/>
    <property type="match status" value="2"/>
</dbReference>
<dbReference type="Gene3D" id="6.10.140.1830">
    <property type="match status" value="2"/>
</dbReference>
<dbReference type="Pfam" id="PF08659">
    <property type="entry name" value="KR"/>
    <property type="match status" value="2"/>
</dbReference>
<dbReference type="InterPro" id="IPR018201">
    <property type="entry name" value="Ketoacyl_synth_AS"/>
</dbReference>
<dbReference type="SMART" id="SM01294">
    <property type="entry name" value="PKS_PP_betabranch"/>
    <property type="match status" value="3"/>
</dbReference>
<feature type="domain" description="Ketosynthase family 3 (KS3)" evidence="8">
    <location>
        <begin position="1002"/>
        <end position="1429"/>
    </location>
</feature>
<dbReference type="InterPro" id="IPR006162">
    <property type="entry name" value="Ppantetheine_attach_site"/>
</dbReference>
<dbReference type="PROSITE" id="PS00012">
    <property type="entry name" value="PHOSPHOPANTETHEINE"/>
    <property type="match status" value="2"/>
</dbReference>
<dbReference type="Pfam" id="PF02801">
    <property type="entry name" value="Ketoacyl-synt_C"/>
    <property type="match status" value="3"/>
</dbReference>
<dbReference type="SMART" id="SM00823">
    <property type="entry name" value="PKS_PP"/>
    <property type="match status" value="3"/>
</dbReference>
<evidence type="ECO:0000256" key="4">
    <source>
        <dbReference type="ARBA" id="ARBA00023194"/>
    </source>
</evidence>
<dbReference type="InterPro" id="IPR036736">
    <property type="entry name" value="ACP-like_sf"/>
</dbReference>
<dbReference type="PROSITE" id="PS00606">
    <property type="entry name" value="KS3_1"/>
    <property type="match status" value="2"/>
</dbReference>
<dbReference type="Gene3D" id="3.30.70.3290">
    <property type="match status" value="3"/>
</dbReference>
<keyword evidence="1" id="KW-0596">Phosphopantetheine</keyword>
<accession>A0ABT7J4L5</accession>
<dbReference type="SUPFAM" id="SSF55048">
    <property type="entry name" value="Probable ACP-binding domain of malonyl-CoA ACP transacylase"/>
    <property type="match status" value="3"/>
</dbReference>
<dbReference type="InterPro" id="IPR036291">
    <property type="entry name" value="NAD(P)-bd_dom_sf"/>
</dbReference>
<keyword evidence="2" id="KW-0597">Phosphoprotein</keyword>
<dbReference type="InterPro" id="IPR041618">
    <property type="entry name" value="PKS_DE"/>
</dbReference>
<dbReference type="InterPro" id="IPR020841">
    <property type="entry name" value="PKS_Beta-ketoAc_synthase_dom"/>
</dbReference>
<dbReference type="InterPro" id="IPR014043">
    <property type="entry name" value="Acyl_transferase_dom"/>
</dbReference>
<dbReference type="Pfam" id="PF16197">
    <property type="entry name" value="KAsynt_C_assoc"/>
    <property type="match status" value="3"/>
</dbReference>
<name>A0ABT7J4L5_9ACTN</name>
<protein>
    <submittedName>
        <fullName evidence="9">SDR family NAD(P)-dependent oxidoreductase</fullName>
    </submittedName>
</protein>
<feature type="domain" description="Carrier" evidence="7">
    <location>
        <begin position="911"/>
        <end position="986"/>
    </location>
</feature>
<dbReference type="InterPro" id="IPR016035">
    <property type="entry name" value="Acyl_Trfase/lysoPLipase"/>
</dbReference>
<dbReference type="Pfam" id="PF00550">
    <property type="entry name" value="PP-binding"/>
    <property type="match status" value="3"/>
</dbReference>
<evidence type="ECO:0000256" key="2">
    <source>
        <dbReference type="ARBA" id="ARBA00022553"/>
    </source>
</evidence>
<keyword evidence="3" id="KW-0808">Transferase</keyword>
<dbReference type="EMBL" id="JASJUS010000027">
    <property type="protein sequence ID" value="MDL2079810.1"/>
    <property type="molecule type" value="Genomic_DNA"/>
</dbReference>
<evidence type="ECO:0000256" key="5">
    <source>
        <dbReference type="ARBA" id="ARBA00023268"/>
    </source>
</evidence>
<dbReference type="Gene3D" id="3.40.366.10">
    <property type="entry name" value="Malonyl-Coenzyme A Acyl Carrier Protein, domain 2"/>
    <property type="match status" value="3"/>
</dbReference>
<dbReference type="Pfam" id="PF00698">
    <property type="entry name" value="Acyl_transf_1"/>
    <property type="match status" value="3"/>
</dbReference>
<dbReference type="Gene3D" id="3.40.50.720">
    <property type="entry name" value="NAD(P)-binding Rossmann-like Domain"/>
    <property type="match status" value="2"/>
</dbReference>
<dbReference type="InterPro" id="IPR020806">
    <property type="entry name" value="PKS_PP-bd"/>
</dbReference>
<dbReference type="InterPro" id="IPR014030">
    <property type="entry name" value="Ketoacyl_synth_N"/>
</dbReference>
<dbReference type="InterPro" id="IPR009081">
    <property type="entry name" value="PP-bd_ACP"/>
</dbReference>
<dbReference type="SMART" id="SM00827">
    <property type="entry name" value="PKS_AT"/>
    <property type="match status" value="3"/>
</dbReference>
<dbReference type="Pfam" id="PF18369">
    <property type="entry name" value="PKS_DE"/>
    <property type="match status" value="2"/>
</dbReference>
<dbReference type="PANTHER" id="PTHR43775:SF51">
    <property type="entry name" value="INACTIVE PHENOLPHTHIOCEROL SYNTHESIS POLYKETIDE SYNTHASE TYPE I PKS1-RELATED"/>
    <property type="match status" value="1"/>
</dbReference>
<dbReference type="InterPro" id="IPR050091">
    <property type="entry name" value="PKS_NRPS_Biosynth_Enz"/>
</dbReference>
<evidence type="ECO:0000256" key="1">
    <source>
        <dbReference type="ARBA" id="ARBA00022450"/>
    </source>
</evidence>
<dbReference type="CDD" id="cd00833">
    <property type="entry name" value="PKS"/>
    <property type="match status" value="3"/>
</dbReference>
<keyword evidence="10" id="KW-1185">Reference proteome</keyword>
<feature type="domain" description="Carrier" evidence="7">
    <location>
        <begin position="4004"/>
        <end position="4079"/>
    </location>
</feature>
<reference evidence="9 10" key="1">
    <citation type="submission" date="2023-05" db="EMBL/GenBank/DDBJ databases">
        <title>Streptomyces fuscus sp. nov., a brown-black pigment producing actinomyces isolated from dry sand of Sea duck farm.</title>
        <authorList>
            <person name="Xie J."/>
            <person name="Shen N."/>
        </authorList>
    </citation>
    <scope>NUCLEOTIDE SEQUENCE [LARGE SCALE GENOMIC DNA]</scope>
    <source>
        <strain evidence="9 10">GXMU-J15</strain>
    </source>
</reference>
<gene>
    <name evidence="9" type="ORF">QNN03_25540</name>
</gene>
<dbReference type="Gene3D" id="1.10.1200.10">
    <property type="entry name" value="ACP-like"/>
    <property type="match status" value="3"/>
</dbReference>
<dbReference type="SUPFAM" id="SSF47336">
    <property type="entry name" value="ACP-like"/>
    <property type="match status" value="3"/>
</dbReference>
<sequence length="4166" mass="437658">MSESEHTRYGLNAAPQRAIAVIGLACRLPGAPDADALWRLLRSGGSAVRPTPADRLALAGAPAEADPGDDTPRWGGYLDDVTGFDAAFFGISPREADAMDPQQRLVLELAWEALEDARVLPARLAATSTGVFIGAAHDDYTTLAHGLDPADVTHQSFTGTHRALIANRVSYLLGLRGPSLTLDSAQSSSLVALHLACESLRGGDSDIALAGGVNLQLAPQSSLFPHRFGALSPDGHCYTFDARANGYVRGEGGGLVVLKPLDRALADGDPIRAVIRGSALNNDGGGTTLTAPDPAAQEDVLRRALRNAGAAPQDIQYVELHGTGTPVGDPVEAAALGAVFGGPEPLHVGSVKTNIGHLEGAAGIAGLLKTILALQHRELPATLNHEIPNPDIPLGALGLHVRTDLGPWPRPDLPLLAGVSAFGMGGTNAHVVLEEAPSVTPVDEASNPVFAAGGVVPWVVSGRGREGLAGQAGRLAEFAAEAGEGMRPVDVAWSLAATRTAFEHRAVALGAEMSERARTLRELASGAVSGVVRGAVAPGADRVVFVFPGQGAQWAGMGRELWDASPVFADSMEACERALAPHVEWSLSDVVRSGRELGDVDVVQPVSWAVMVSLAAVWRACGVQPSVVVGHSQGEIAAAVVAGGLSLEDGARVVALRSKAIRAIEGRGGMVSLALSLAQTESLIARWQGRIDIAAVNGPSSVVVAGDADALDELMAHCEGGDARARRVPVDYASHTWHVEDIQDELGRALGPVVPRTGDVPFFSATEAELIDTAVLDGGYWYRNLRQRVRFADAIESLVEQGYSAFVEVSSHPVLGMPVQDAAPEAVVVGTLRRTKGGADRFQTSLAEAWVRGIPVDWTRVLAGQGGRTVPLPTYAFQRRRYWLDGEASRRTVSFAPPPDATGQATVPGHGDLLQLIRAHAAAVLGHAGPGDVDATLTFKALGFDSATSVELRNRIVADTGASLPASVLFDHPTPRALAWHVRQLLDGGPEAEVDRRRRADEDPIAVVAMGCRLPGGIRTPEELWDLLATGGETVSAFPADRGWDLENLYHPDPEHHGTTYARAGSFLYDAAEFDPFFFGVSPREAEAMDPQQRLLLEASWEALERAGIDPTTLRDSDGGVFLGLMQQEYGPGLRNAPESVDGYLLTGTSCSVASGRIAYVLGLRGQAVTVDTACSSSLVALHMAVQALRSGECAFALAGGATVMAEPGIFVEFSRQRGLAPDGRCKPFAAGADGTGWGEGVGVLLLERLSDARRNGHPVLAVIRGSAVNQDGASNGLTAPNGPSQERVIRAALANAGLTPDLVDAVEAHGTGTTLGDPIEAQALLDTYGRGRTPERPLWLGSFKSNIGHTQAAAGVAGVMKMVLALQHGVLPRTLNVDELTPHVDWSTGAVSLLTEPVEWSRTEGRPRRAGVSSFGISGTNAHVVLEEAPDAPAGDAPSGSPVFAADGVLPWVVSGRGGDGLAGQAGRLAAFAAAGESVRPVDMAWSLAATRTAFENRAVILGRDTDELLPALREVAAGAETLPSSVVRGRAAQGVDDVVFVFPGQGAQWAGMGRELWDASPVFAESMEACERALAPYVEWSLSDVVRSGRELADVDVVQPVSWAVMVSLAAVWRACGVRPSVVVGHSQGEIAAAVVAGGLSLEDGARVVALRSKAIRAIAGRGGMVSVPLPLEQVEELLGDRVDIAAVNGPSSVVVAGDADALDQLMAHCEGADIRARRVPVDYASHTWHVEAIEDELAKVLGPVVPRTGEVPFFSTTEAGLIDTARLDGGYWYRNLRQRVRFADAIQGLTEQGHSAFVEVSSHPVLGMAVQETAPDATVVGTLRRNKGGADRFLTSLAEAWVRGIPVDWTKVLAGQGGRTVQLPTYAFQHRRYWLEKATPATVVTASDTVEARFWDAVEREDLESLADALRLEHREPLAELMPALSRWRKDAAARSAVDEWRYKVVWKPLGGETRSGTLDGDWLLVVPEDEAVAGTEFLAAVADALSRHGARPHTLALGARHADTAVLESALQQALPELETPLAGVLALTGLDDGPLPEHPVLTTGSALTVALLQALGRAGVAAPLWCATRGAVAVGEQETAARPEQAAVWGLGRVAALEFPERWGGLVDLPERLDGRTGAALCAVLSARGDGVEDQVALRAGSTFVRRLMPAPVSAPAVRRWAPNGTALVTGGTGALGAHVARWLARGGAQDVVLVGRRGVTDAGALAELESEVATYGTRLSVVPCDVADRAALAELLDSLRAEGRTVRTVVHAAGVGVLGALDGLGLAEFAEVTEGKVAGVRNLTEILDPAETDALICFSSISGIWGVAEHAAYAAANATLDALVEHARRNRGLTALSVAWGPWDGGGMISEEMRDPLRRRGIPVIAPEPAMTALQQALDHDDTLVAVADVDWNRFVSVFTVARSAPLIAHLKPKAVSPDPVREEPTGKDTLAERLRALPDADRDRHVQELVRAEAAAVLGHPSADAVDAAYAFKELGFDSVSAVELRNRLAARTGLKIATTVVFDHPTPLALAEHLRRLALGDTAPEPVSTAPFDRPLDDDPIAVVAMACRYPGGANSPEELWRIVTAGEDVITGLPADRGWDTARLYDPDPARPGTSYVRHGGFLHDAGDFDAAFFGISPREAKAMDPQQRLLLETSWEAFERAGIDPRGLRGTRTGVFTGLTDQNYGTLLTRSNDGTEGYLVTGASTAVASGRVSYVLGLEGPAVTVDTACSSSLVALHLAVGSLRSGECEMALAGAAMVMADPAPFVAFSQQRGLAPDGRCKPFAEAADGFALAEGVGVVLLERLCDARRNGHPVLAVIRGSAVNQDGASNGLTAPNGPSQQRVIRAALADARVTPADVDVVEAHGTGTRLGDPIEAQALLATYGQDRPEDQPLLIGSLKSNIGHTQTASGMAGVMKMVLAMRHGLVPGTLHVDAPSSHVDWTSGAVSVVTDTVGWPDTGGRPRRAGVSAFGISGTNAHVVLEEVPSTPDPEDRSEPVFLAGGVVPWVVSGRGQEGLAGQAGRLAEFAAEAGEGMRPVDVAWSLAATRTAFENRAVALGTDLSELASRFGELASDAGVVRGAVAAGADRVVFVFPGQGAQWAGMGRELWDASPVFADSMEACERALAPYVEWSLSDVVRDGRELSDVDVVQPVSWAVMVSLAAVWRACGVRPSVVVGHSQGEIAAAVVAGGLSLEDGARVVALRSKAIRAIAGRGGMVSVPLPLEQVEELLSDRVDIAVVNGPSSVVVAGDADALDELMAHCEGADIRARRIPVDYASHTWHVEAIEDELAKVLGPVVPRTGEVPFFSTTDAGLIDTARLDGGYWYRNLRQRVRFADAIQGLTEQGHSAFVEVSSHPVLGMAVQETAPDATVVGTLRRNKGGADRFLTSLAEAWVRGIPVDWTRVLAGQGGRTVQLPTYAFQHRRYWLDVPEAAPASDAPGDDVDARFWEAVEREDLEALAEALDLAPDRRETLGAAEPVLPVLAEWRRRRRESSTLDSWRYTVTWQPADGRPGALPSHWLAVLPSDGSHTGELIERLRGRADVESVTTVHFDLERDDRSALAERLREALERVPGIGAVLNLLPVGAEDAPSDGEVLPRPVTATVLLMQALTDTGARLPLWTVTRGAVGVTGTSSDGGPAPEQAAVWGLGRVFGLEHPLCWGGLVDLPPSPYAEDGAKLWDRLFVALTGADDEDQFAVRAEGLYVRRMIRKPAGPDSGSGEGRTVRFAGTTLVTGGTGALGAHLARRLAATGAEHLLLVSRRGPDAPGALELEAELTALGVQVTIAACDITDRDALAKVLADVPGNAPVNVVVHAAGLEPPAVGVEDTGLDALRAVAEAKIVGAVHLDALLADRPLEAFVLFSSGAGVWGDGGHAGYAAANAYLDAFAEWRRSRGLVATSIAWGAWAGGGMVDDAESDRLRGYGVPTMDPEVAVGAVQQALDRDETFLVVADVLWDRFAATYSAARRRRLFDEIPEVRRAAARGDEGSEDAAADGGSTGAFAERLAGVGRVEQERVVLQLVRTQVAAVLGHDGTAAISPSHAFRDLGFDSLTAVELRNRLKDATGLALPATLVFDHPTPAALAGRLLTELAPDAGQSSDSEPSALDDLEAQVAALDPADAAARDRIASRLQALLWRLSDSPADAAAAASDGSDDDALLQAVSDDEMFDLIDRELGLN</sequence>
<keyword evidence="6" id="KW-0012">Acyltransferase</keyword>
<dbReference type="PROSITE" id="PS52004">
    <property type="entry name" value="KS3_2"/>
    <property type="match status" value="3"/>
</dbReference>
<dbReference type="Gene3D" id="3.40.47.10">
    <property type="match status" value="3"/>
</dbReference>
<dbReference type="PANTHER" id="PTHR43775">
    <property type="entry name" value="FATTY ACID SYNTHASE"/>
    <property type="match status" value="1"/>
</dbReference>
<proteinExistence type="predicted"/>
<dbReference type="InterPro" id="IPR016036">
    <property type="entry name" value="Malonyl_transacylase_ACP-bd"/>
</dbReference>
<feature type="domain" description="Carrier" evidence="7">
    <location>
        <begin position="2451"/>
        <end position="2526"/>
    </location>
</feature>
<dbReference type="InterPro" id="IPR014031">
    <property type="entry name" value="Ketoacyl_synth_C"/>
</dbReference>
<evidence type="ECO:0000256" key="6">
    <source>
        <dbReference type="ARBA" id="ARBA00023315"/>
    </source>
</evidence>
<dbReference type="InterPro" id="IPR001227">
    <property type="entry name" value="Ac_transferase_dom_sf"/>
</dbReference>
<keyword evidence="4" id="KW-0045">Antibiotic biosynthesis</keyword>